<reference evidence="3 4" key="1">
    <citation type="submission" date="2019-11" db="EMBL/GenBank/DDBJ databases">
        <title>Pseudooceanicola pacifica sp. nov., isolated from deep-sea sediment of the Pacific Ocean.</title>
        <authorList>
            <person name="Lyu L."/>
        </authorList>
    </citation>
    <scope>NUCLEOTIDE SEQUENCE [LARGE SCALE GENOMIC DNA]</scope>
    <source>
        <strain evidence="3 4">216_PA32_1</strain>
    </source>
</reference>
<feature type="domain" description="VWFA" evidence="2">
    <location>
        <begin position="561"/>
        <end position="747"/>
    </location>
</feature>
<evidence type="ECO:0000256" key="1">
    <source>
        <dbReference type="SAM" id="MobiDB-lite"/>
    </source>
</evidence>
<dbReference type="EMBL" id="WNXQ01000002">
    <property type="protein sequence ID" value="MWB77403.1"/>
    <property type="molecule type" value="Genomic_DNA"/>
</dbReference>
<dbReference type="InterPro" id="IPR036465">
    <property type="entry name" value="vWFA_dom_sf"/>
</dbReference>
<dbReference type="RefSeq" id="WP_160381659.1">
    <property type="nucleotide sequence ID" value="NZ_WNXQ01000002.1"/>
</dbReference>
<evidence type="ECO:0000259" key="2">
    <source>
        <dbReference type="PROSITE" id="PS50234"/>
    </source>
</evidence>
<gene>
    <name evidence="3" type="ORF">GLS40_05145</name>
</gene>
<sequence length="749" mass="82196">MPDQGVRPRAASDPDLSDATRAAFPGDSLTAFAAAHARLAGAGYGAEVPRVFASAARQVAALHGAEAALALGPAASRLAIRARPRVAALFLDTAVAMARKLDAGDFVRWQVLIVALLRPAPEIVLPLLERMEMLVERLGLDMLDAWIATGLRFAASDRERRLAFFRLELPEARRLLERHAGEDTFQSLERGLRACHRALWGHLPPLREALPAGRGGAARRTSFAAGVIRMPASYPGHRGREAALYRAALAHLGAHFAYGHGPFPVGQLKPMQIAVVSLIEDARVETLAMRDMPGLRRLWAPYHIAAPEGVATAPSLFSRLARALFDPDFPIRHGWVDKGVTMFRDHLERIGDPAISRHIGNLLGNDLGQTRVQFNARGHVVQPVYRDDNLGLWDFPEDPAHPPPPQDEMEIDSHDLRRSEATDRPRERRQEAPPDPGQSPETLALSSGDPEAGVTVMHLPEYDAGARIERPEWVTVKEYDPTPGDPRFWQRLQERQGPLLARTEALVRMVDMGRTRRLKRQAEGETLDLDAAIDAAIDHRSGRTPDHRVYEGTSAPERSIAVHLLLDSSRSTEDRVGSQSVLEIERDAAAVFARATDRLGDALAITAFSSNGREDLRTVCVKRFSDDLGMLAGMALSGLTSAYSTRMGAALRLAGHSLARVPRHRRLVLLLTDGEPSDIDVPDREYLITDARRAVQSLSAEGIDCFCIALGPGAGETVGRIFGRTGFVRVERLDTLPEKLTALYLRMSR</sequence>
<dbReference type="InterPro" id="IPR051928">
    <property type="entry name" value="NorD/CobT"/>
</dbReference>
<evidence type="ECO:0000313" key="3">
    <source>
        <dbReference type="EMBL" id="MWB77403.1"/>
    </source>
</evidence>
<dbReference type="AlphaFoldDB" id="A0A844W988"/>
<proteinExistence type="predicted"/>
<dbReference type="PROSITE" id="PS50234">
    <property type="entry name" value="VWFA"/>
    <property type="match status" value="1"/>
</dbReference>
<feature type="region of interest" description="Disordered" evidence="1">
    <location>
        <begin position="392"/>
        <end position="451"/>
    </location>
</feature>
<comment type="caution">
    <text evidence="3">The sequence shown here is derived from an EMBL/GenBank/DDBJ whole genome shotgun (WGS) entry which is preliminary data.</text>
</comment>
<dbReference type="SUPFAM" id="SSF53300">
    <property type="entry name" value="vWA-like"/>
    <property type="match status" value="1"/>
</dbReference>
<feature type="compositionally biased region" description="Basic and acidic residues" evidence="1">
    <location>
        <begin position="411"/>
        <end position="432"/>
    </location>
</feature>
<organism evidence="3 4">
    <name type="scientific">Pseudooceanicola pacificus</name>
    <dbReference type="NCBI Taxonomy" id="2676438"/>
    <lineage>
        <taxon>Bacteria</taxon>
        <taxon>Pseudomonadati</taxon>
        <taxon>Pseudomonadota</taxon>
        <taxon>Alphaproteobacteria</taxon>
        <taxon>Rhodobacterales</taxon>
        <taxon>Paracoccaceae</taxon>
        <taxon>Pseudooceanicola</taxon>
    </lineage>
</organism>
<dbReference type="Proteomes" id="UP000443843">
    <property type="component" value="Unassembled WGS sequence"/>
</dbReference>
<dbReference type="Gene3D" id="3.40.50.410">
    <property type="entry name" value="von Willebrand factor, type A domain"/>
    <property type="match status" value="1"/>
</dbReference>
<dbReference type="SMART" id="SM00327">
    <property type="entry name" value="VWA"/>
    <property type="match status" value="1"/>
</dbReference>
<protein>
    <submittedName>
        <fullName evidence="3">VWA domain-containing protein</fullName>
    </submittedName>
</protein>
<evidence type="ECO:0000313" key="4">
    <source>
        <dbReference type="Proteomes" id="UP000443843"/>
    </source>
</evidence>
<keyword evidence="4" id="KW-1185">Reference proteome</keyword>
<dbReference type="PANTHER" id="PTHR41248">
    <property type="entry name" value="NORD PROTEIN"/>
    <property type="match status" value="1"/>
</dbReference>
<name>A0A844W988_9RHOB</name>
<dbReference type="PANTHER" id="PTHR41248:SF1">
    <property type="entry name" value="NORD PROTEIN"/>
    <property type="match status" value="1"/>
</dbReference>
<accession>A0A844W988</accession>
<dbReference type="InterPro" id="IPR002035">
    <property type="entry name" value="VWF_A"/>
</dbReference>